<feature type="region of interest" description="Disordered" evidence="1">
    <location>
        <begin position="288"/>
        <end position="307"/>
    </location>
</feature>
<accession>A0A8S9Z0R6</accession>
<feature type="compositionally biased region" description="Polar residues" evidence="1">
    <location>
        <begin position="296"/>
        <end position="305"/>
    </location>
</feature>
<reference evidence="2" key="1">
    <citation type="submission" date="2019-07" db="EMBL/GenBank/DDBJ databases">
        <title>Annotation for the trematode Paragonimus miyazaki's.</title>
        <authorList>
            <person name="Choi Y.-J."/>
        </authorList>
    </citation>
    <scope>NUCLEOTIDE SEQUENCE</scope>
    <source>
        <strain evidence="2">Japan</strain>
    </source>
</reference>
<name>A0A8S9Z0R6_9TREM</name>
<evidence type="ECO:0000313" key="3">
    <source>
        <dbReference type="Proteomes" id="UP000822476"/>
    </source>
</evidence>
<organism evidence="2 3">
    <name type="scientific">Paragonimus skrjabini miyazakii</name>
    <dbReference type="NCBI Taxonomy" id="59628"/>
    <lineage>
        <taxon>Eukaryota</taxon>
        <taxon>Metazoa</taxon>
        <taxon>Spiralia</taxon>
        <taxon>Lophotrochozoa</taxon>
        <taxon>Platyhelminthes</taxon>
        <taxon>Trematoda</taxon>
        <taxon>Digenea</taxon>
        <taxon>Plagiorchiida</taxon>
        <taxon>Troglotremata</taxon>
        <taxon>Troglotrematidae</taxon>
        <taxon>Paragonimus</taxon>
    </lineage>
</organism>
<dbReference type="OrthoDB" id="10313837at2759"/>
<evidence type="ECO:0000313" key="2">
    <source>
        <dbReference type="EMBL" id="KAF7260989.1"/>
    </source>
</evidence>
<proteinExistence type="predicted"/>
<dbReference type="EMBL" id="JTDE01000537">
    <property type="protein sequence ID" value="KAF7260989.1"/>
    <property type="molecule type" value="Genomic_DNA"/>
</dbReference>
<evidence type="ECO:0000256" key="1">
    <source>
        <dbReference type="SAM" id="MobiDB-lite"/>
    </source>
</evidence>
<keyword evidence="3" id="KW-1185">Reference proteome</keyword>
<dbReference type="Proteomes" id="UP000822476">
    <property type="component" value="Unassembled WGS sequence"/>
</dbReference>
<protein>
    <submittedName>
        <fullName evidence="2">Uncharacterized protein</fullName>
    </submittedName>
</protein>
<feature type="region of interest" description="Disordered" evidence="1">
    <location>
        <begin position="328"/>
        <end position="350"/>
    </location>
</feature>
<sequence length="556" mass="62713">MSHLSVPVDDSSPEFHNALSRLAKDGLKSSGASTVVHDWDSILPQLEASCVDLDQLTDTGSVYTPEESSPLNNIHCTGITQNANYEGQIFGINTCDNLHSARPTSQTRFIESEGIRTPWTDCTSPDPTDFITTDRTRQKLVRSSATQRGNTVYYSEHPNKFRGSVRRTSHIHGSPSFQEKLIPPRPLTDFPESRNTSHSLEDDLWTVGSELGIFVGGVKGQGSDGATAVLPQTAHNTDYACYPNEYRSEIPIKQKYSIQSEGSFDFHGCTSQHTRRLFPKSALERLTPPRQCTPIGKNNNLSSAESVPLQRPVSAKLKAVRWALKSPDQHKRQFETGVTSSPQSKRERNAHVKETEDCWCIVYPQEEPVNRETFWPVHQGAKLGPDNYGEFLNASRPVAKPLDLHFSLKDPIPIKNISQEAKQQKDNLVRPASLIKRARQKTTTKERRLNAQINRQQTETLIEAIEALRDSISLSNRQLELHLKEAQPLEVSKVQHRMHGSVSEIMPHRASSNSNRTSRTRGFKHDFSKRTGAFRRSEECSQTRDEKVRLILYYLQ</sequence>
<dbReference type="AlphaFoldDB" id="A0A8S9Z0R6"/>
<gene>
    <name evidence="2" type="ORF">EG68_01797</name>
</gene>
<comment type="caution">
    <text evidence="2">The sequence shown here is derived from an EMBL/GenBank/DDBJ whole genome shotgun (WGS) entry which is preliminary data.</text>
</comment>